<keyword evidence="3" id="KW-1185">Reference proteome</keyword>
<evidence type="ECO:0000256" key="1">
    <source>
        <dbReference type="SAM" id="Coils"/>
    </source>
</evidence>
<dbReference type="AlphaFoldDB" id="A0A2P7Z6U6"/>
<gene>
    <name evidence="2" type="ORF">B9Z65_7305</name>
</gene>
<name>A0A2P7Z6U6_9PEZI</name>
<dbReference type="Proteomes" id="UP000243723">
    <property type="component" value="Unassembled WGS sequence"/>
</dbReference>
<dbReference type="EMBL" id="NHZQ01000299">
    <property type="protein sequence ID" value="PSK43928.1"/>
    <property type="molecule type" value="Genomic_DNA"/>
</dbReference>
<reference evidence="2 3" key="1">
    <citation type="submission" date="2017-05" db="EMBL/GenBank/DDBJ databases">
        <title>Draft genome sequence of Elsinoe australis.</title>
        <authorList>
            <person name="Cheng Q."/>
        </authorList>
    </citation>
    <scope>NUCLEOTIDE SEQUENCE [LARGE SCALE GENOMIC DNA]</scope>
    <source>
        <strain evidence="2 3">NL1</strain>
    </source>
</reference>
<dbReference type="OrthoDB" id="3873085at2759"/>
<evidence type="ECO:0000313" key="3">
    <source>
        <dbReference type="Proteomes" id="UP000243723"/>
    </source>
</evidence>
<organism evidence="2 3">
    <name type="scientific">Elsinoe australis</name>
    <dbReference type="NCBI Taxonomy" id="40998"/>
    <lineage>
        <taxon>Eukaryota</taxon>
        <taxon>Fungi</taxon>
        <taxon>Dikarya</taxon>
        <taxon>Ascomycota</taxon>
        <taxon>Pezizomycotina</taxon>
        <taxon>Dothideomycetes</taxon>
        <taxon>Dothideomycetidae</taxon>
        <taxon>Myriangiales</taxon>
        <taxon>Elsinoaceae</taxon>
        <taxon>Elsinoe</taxon>
    </lineage>
</organism>
<sequence length="168" mass="18996">MSSEPAANRLRLAKEIQNYGHETDAPCDRCFARILKGKEVKCIVMEHNNRLRCSECVRLGRPCVNLSWASLDKTRDEYRKKVDEDEAELSRVLARLMRNKKILRQAEQRARKKMECLASEMDANNELEVEEDCPAADALVGLSPAVWSTLDLANQAIDFSSTVQGQAV</sequence>
<feature type="coiled-coil region" evidence="1">
    <location>
        <begin position="75"/>
        <end position="113"/>
    </location>
</feature>
<protein>
    <submittedName>
        <fullName evidence="2">Uncharacterized protein</fullName>
    </submittedName>
</protein>
<evidence type="ECO:0000313" key="2">
    <source>
        <dbReference type="EMBL" id="PSK43928.1"/>
    </source>
</evidence>
<keyword evidence="1" id="KW-0175">Coiled coil</keyword>
<comment type="caution">
    <text evidence="2">The sequence shown here is derived from an EMBL/GenBank/DDBJ whole genome shotgun (WGS) entry which is preliminary data.</text>
</comment>
<accession>A0A2P7Z6U6</accession>
<proteinExistence type="predicted"/>